<dbReference type="Pfam" id="PF07735">
    <property type="entry name" value="FBA_2"/>
    <property type="match status" value="1"/>
</dbReference>
<evidence type="ECO:0000313" key="2">
    <source>
        <dbReference type="EMBL" id="EGT45677.1"/>
    </source>
</evidence>
<dbReference type="Proteomes" id="UP000008068">
    <property type="component" value="Unassembled WGS sequence"/>
</dbReference>
<dbReference type="HOGENOM" id="CLU_028840_1_3_1"/>
<dbReference type="InterPro" id="IPR053222">
    <property type="entry name" value="Zygotic_Embryogenesis-Asso"/>
</dbReference>
<name>G0MC57_CAEBE</name>
<protein>
    <recommendedName>
        <fullName evidence="1">Sdz-33 F-box domain-containing protein</fullName>
    </recommendedName>
</protein>
<reference evidence="3" key="1">
    <citation type="submission" date="2011-07" db="EMBL/GenBank/DDBJ databases">
        <authorList>
            <consortium name="Caenorhabditis brenneri Sequencing and Analysis Consortium"/>
            <person name="Wilson R.K."/>
        </authorList>
    </citation>
    <scope>NUCLEOTIDE SEQUENCE [LARGE SCALE GENOMIC DNA]</scope>
    <source>
        <strain evidence="3">PB2801</strain>
    </source>
</reference>
<evidence type="ECO:0000259" key="1">
    <source>
        <dbReference type="Pfam" id="PF07735"/>
    </source>
</evidence>
<dbReference type="AlphaFoldDB" id="G0MC57"/>
<dbReference type="InterPro" id="IPR012885">
    <property type="entry name" value="F-box_Sdz-33"/>
</dbReference>
<sequence>MPLPLLRLPENLTVDVLRTFEMRELQGIAISILSKRSSKAVQLLKLRSLAVNLHIGSSISFEVTFNDPTQNLFLDFYWNTKRRNTVLNIPKKVTVIYGNEIDDWRLSSSKMTMKDWYLHIEKTVDACFSIHFKFGFKIFDFESIKKTFKDVEVNELSIAQNIPNNQSRMILEEFLPISHDLRLERSPFQRNDGLRAILIQNQECFRYGTYERVSDFTLNDMLICNFTCLSITLPTWTDSDINRFLKLWIKGACRQLCQLLFIHSPEEWRWNQEEVLKEISFQEVEGDRILGMYDGEVQYPINGGCDIRAMDGRICTIEIEEPNFVMFYFYD</sequence>
<dbReference type="FunCoup" id="G0MC57">
    <property type="interactions" value="245"/>
</dbReference>
<dbReference type="PANTHER" id="PTHR22899:SF1">
    <property type="entry name" value="F-BOX ASSOCIATED DOMAIN-CONTAINING PROTEIN"/>
    <property type="match status" value="1"/>
</dbReference>
<proteinExistence type="predicted"/>
<gene>
    <name evidence="2" type="ORF">CAEBREN_24841</name>
</gene>
<dbReference type="InParanoid" id="G0MC57"/>
<feature type="domain" description="Sdz-33 F-box" evidence="1">
    <location>
        <begin position="194"/>
        <end position="259"/>
    </location>
</feature>
<evidence type="ECO:0000313" key="3">
    <source>
        <dbReference type="Proteomes" id="UP000008068"/>
    </source>
</evidence>
<dbReference type="PANTHER" id="PTHR22899">
    <property type="entry name" value="CYCLIN-RELATED F-BOX FAMILY"/>
    <property type="match status" value="1"/>
</dbReference>
<accession>G0MC57</accession>
<keyword evidence="3" id="KW-1185">Reference proteome</keyword>
<dbReference type="EMBL" id="GL379789">
    <property type="protein sequence ID" value="EGT45677.1"/>
    <property type="molecule type" value="Genomic_DNA"/>
</dbReference>
<organism evidence="3">
    <name type="scientific">Caenorhabditis brenneri</name>
    <name type="common">Nematode worm</name>
    <dbReference type="NCBI Taxonomy" id="135651"/>
    <lineage>
        <taxon>Eukaryota</taxon>
        <taxon>Metazoa</taxon>
        <taxon>Ecdysozoa</taxon>
        <taxon>Nematoda</taxon>
        <taxon>Chromadorea</taxon>
        <taxon>Rhabditida</taxon>
        <taxon>Rhabditina</taxon>
        <taxon>Rhabditomorpha</taxon>
        <taxon>Rhabditoidea</taxon>
        <taxon>Rhabditidae</taxon>
        <taxon>Peloderinae</taxon>
        <taxon>Caenorhabditis</taxon>
    </lineage>
</organism>
<dbReference type="OMA" id="MDGRICT"/>